<sequence length="423" mass="48596">MDVNSFNIDDFDESLLGAVGYQDGVRGKHMSVKASSPPSLYKRLLEELNFPEGPSILSAMEKWNEDMFSCIPRFLEIYVENSILSTSVDEVIKNLDNTVNYDDVIDFQVHGPEQFPKAPVIEDDLENYITSVQKYFLSELKAREVSYSFILTKYCRALLLYLRYNTKTSKGKTDKLAQYQKFKQIVRDRYYREVANLSRLLYLHLYLSVTREVSWKLHADQVLSQSVFVSLSYSWSHRRQFECIFHPILFNHGIVNLENNPLTLKDLQKINYRRHTLGLPLIRAGLIEEDNQPLMVQPEFSGKLPRTLGFLIQQIRSKMEAYSDAHPVTPKFPRIEHSYAKPTDPINYGTTIEAMMDPPSPSAVLPGDPDPDIHVEVKSAASSLQIPSHVTLEQLEFGGYNISSHGINYDDIPDNELNKMFQL</sequence>
<evidence type="ECO:0000256" key="6">
    <source>
        <dbReference type="ARBA" id="ARBA00015301"/>
    </source>
</evidence>
<evidence type="ECO:0000313" key="16">
    <source>
        <dbReference type="EMBL" id="QBN85167.1"/>
    </source>
</evidence>
<protein>
    <recommendedName>
        <fullName evidence="6">Tegument protein VP16 homolog</fullName>
    </recommendedName>
    <alternativeName>
        <fullName evidence="14">Alpha trans-inducing protein</fullName>
    </alternativeName>
    <alternativeName>
        <fullName evidence="15">Alpha-TIF</fullName>
    </alternativeName>
</protein>
<accession>A0A482F3K3</accession>
<evidence type="ECO:0000256" key="10">
    <source>
        <dbReference type="ARBA" id="ARBA00022844"/>
    </source>
</evidence>
<dbReference type="InterPro" id="IPR003174">
    <property type="entry name" value="Alpha_TIF"/>
</dbReference>
<keyword evidence="12" id="KW-0238">DNA-binding</keyword>
<dbReference type="GO" id="GO:0003677">
    <property type="term" value="F:DNA binding"/>
    <property type="evidence" value="ECO:0007669"/>
    <property type="project" value="UniProtKB-KW"/>
</dbReference>
<dbReference type="Pfam" id="PF02232">
    <property type="entry name" value="Alpha_TIF"/>
    <property type="match status" value="1"/>
</dbReference>
<dbReference type="GO" id="GO:0019033">
    <property type="term" value="C:viral tegument"/>
    <property type="evidence" value="ECO:0007669"/>
    <property type="project" value="UniProtKB-SubCell"/>
</dbReference>
<evidence type="ECO:0000256" key="12">
    <source>
        <dbReference type="ARBA" id="ARBA00023125"/>
    </source>
</evidence>
<dbReference type="GeneID" id="80531893"/>
<dbReference type="SUPFAM" id="SSF56548">
    <property type="entry name" value="Conserved core of transcriptional regulatory protein vp16"/>
    <property type="match status" value="1"/>
</dbReference>
<dbReference type="Proteomes" id="UP000326297">
    <property type="component" value="Segment"/>
</dbReference>
<comment type="similarity">
    <text evidence="4">Belongs to the herpesviridae tegument protein VP16 protein family.</text>
</comment>
<evidence type="ECO:0000256" key="7">
    <source>
        <dbReference type="ARBA" id="ARBA00022553"/>
    </source>
</evidence>
<dbReference type="Gene3D" id="1.10.1290.10">
    <property type="entry name" value="Alpha trans-inducing (Alpha-TIF)"/>
    <property type="match status" value="1"/>
</dbReference>
<dbReference type="GO" id="GO:0042025">
    <property type="term" value="C:host cell nucleus"/>
    <property type="evidence" value="ECO:0007669"/>
    <property type="project" value="UniProtKB-SubCell"/>
</dbReference>
<evidence type="ECO:0000256" key="5">
    <source>
        <dbReference type="ARBA" id="ARBA00011507"/>
    </source>
</evidence>
<proteinExistence type="inferred from homology"/>
<dbReference type="GO" id="GO:0006355">
    <property type="term" value="P:regulation of DNA-templated transcription"/>
    <property type="evidence" value="ECO:0007669"/>
    <property type="project" value="InterPro"/>
</dbReference>
<dbReference type="InterPro" id="IPR036538">
    <property type="entry name" value="Alpha_TIF_sf"/>
</dbReference>
<dbReference type="RefSeq" id="YP_010794878.1">
    <property type="nucleotide sequence ID" value="NC_075562.1"/>
</dbReference>
<keyword evidence="7" id="KW-0597">Phosphoprotein</keyword>
<evidence type="ECO:0000256" key="13">
    <source>
        <dbReference type="ARBA" id="ARBA00023163"/>
    </source>
</evidence>
<keyword evidence="10" id="KW-0946">Virion</keyword>
<keyword evidence="13" id="KW-0804">Transcription</keyword>
<evidence type="ECO:0000256" key="2">
    <source>
        <dbReference type="ARBA" id="ARBA00004147"/>
    </source>
</evidence>
<evidence type="ECO:0000256" key="14">
    <source>
        <dbReference type="ARBA" id="ARBA00030037"/>
    </source>
</evidence>
<evidence type="ECO:0000256" key="3">
    <source>
        <dbReference type="ARBA" id="ARBA00004535"/>
    </source>
</evidence>
<organism evidence="16 17">
    <name type="scientific">Phocid alphaherpesvirus 1</name>
    <dbReference type="NCBI Taxonomy" id="47418"/>
    <lineage>
        <taxon>Viruses</taxon>
        <taxon>Duplodnaviria</taxon>
        <taxon>Heunggongvirae</taxon>
        <taxon>Peploviricota</taxon>
        <taxon>Herviviricetes</taxon>
        <taxon>Herpesvirales</taxon>
        <taxon>Orthoherpesviridae</taxon>
        <taxon>Alphaherpesvirinae</taxon>
        <taxon>Varicellovirus</taxon>
        <taxon>Varicellovirus phocidalpha1</taxon>
    </lineage>
</organism>
<evidence type="ECO:0000256" key="11">
    <source>
        <dbReference type="ARBA" id="ARBA00023015"/>
    </source>
</evidence>
<keyword evidence="8" id="KW-1048">Host nucleus</keyword>
<name>A0A482F3K3_9ALPH</name>
<keyword evidence="17" id="KW-1185">Reference proteome</keyword>
<dbReference type="KEGG" id="vg:80531893"/>
<evidence type="ECO:0000313" key="17">
    <source>
        <dbReference type="Proteomes" id="UP000326297"/>
    </source>
</evidence>
<comment type="subunit">
    <text evidence="5">Associates with the VP16-induced complex; binding to host HCFC1 activates VP16 for association with the octamer motif-binding host protein POU2F1, to form a multiprotein-DNA complex responsible for activating transcription of the viral immediate early genes.</text>
</comment>
<evidence type="ECO:0000256" key="9">
    <source>
        <dbReference type="ARBA" id="ARBA00022580"/>
    </source>
</evidence>
<keyword evidence="11" id="KW-0805">Transcription regulation</keyword>
<keyword evidence="9" id="KW-0920">Virion tegument</keyword>
<dbReference type="EMBL" id="MH509440">
    <property type="protein sequence ID" value="QBN85167.1"/>
    <property type="molecule type" value="Genomic_DNA"/>
</dbReference>
<evidence type="ECO:0000256" key="15">
    <source>
        <dbReference type="ARBA" id="ARBA00033186"/>
    </source>
</evidence>
<reference evidence="16" key="1">
    <citation type="submission" date="2018-06" db="EMBL/GenBank/DDBJ databases">
        <title>Metagenomic Sequencing for Combined Detection of RNA and DNA Viruses in Respiratory Samples From Pediatric Patients.</title>
        <authorList>
            <person name="van Boheemen S."/>
            <person name="van Rijn-Klink A.L."/>
            <person name="Pappas N."/>
            <person name="Carbo E.C."/>
            <person name="van 't Hof P."/>
            <person name="Vorderman R.H.P."/>
            <person name="Mei H."/>
            <person name="Claas E.C.J."/>
            <person name="Kroes A.C.M."/>
            <person name="de Vries J.J.C."/>
        </authorList>
    </citation>
    <scope>NUCLEOTIDE SEQUENCE [LARGE SCALE GENOMIC DNA]</scope>
</reference>
<comment type="function">
    <text evidence="1">May play a role in the aggregation of tegument proteins around nucleocapsids during virus morphogenesis.</text>
</comment>
<evidence type="ECO:0000256" key="1">
    <source>
        <dbReference type="ARBA" id="ARBA00002794"/>
    </source>
</evidence>
<evidence type="ECO:0000256" key="8">
    <source>
        <dbReference type="ARBA" id="ARBA00022562"/>
    </source>
</evidence>
<gene>
    <name evidence="16" type="primary">UL48</name>
</gene>
<comment type="subcellular location">
    <subcellularLocation>
        <location evidence="2">Host nucleus</location>
    </subcellularLocation>
    <subcellularLocation>
        <location evidence="3">Virion tegument</location>
    </subcellularLocation>
</comment>
<dbReference type="SMART" id="SM00814">
    <property type="entry name" value="Alpha_TIF"/>
    <property type="match status" value="1"/>
</dbReference>
<evidence type="ECO:0000256" key="4">
    <source>
        <dbReference type="ARBA" id="ARBA00010001"/>
    </source>
</evidence>